<keyword evidence="1" id="KW-1133">Transmembrane helix</keyword>
<keyword evidence="1" id="KW-0472">Membrane</keyword>
<dbReference type="EMBL" id="JAHRIO010095588">
    <property type="protein sequence ID" value="MEQ2190067.1"/>
    <property type="molecule type" value="Genomic_DNA"/>
</dbReference>
<dbReference type="Proteomes" id="UP001476798">
    <property type="component" value="Unassembled WGS sequence"/>
</dbReference>
<sequence length="91" mass="9643">MDDCGLVSECNSLSRCCSLSLSILLAIDLVLVRKRLGSAGLCGCLLSLASVLALLLLPLTASRVEAEAFPSLWDGQAQKSGTPSYDHRHLV</sequence>
<gene>
    <name evidence="2" type="ORF">GOODEAATRI_031832</name>
</gene>
<name>A0ABV0Q2R2_9TELE</name>
<proteinExistence type="predicted"/>
<keyword evidence="3" id="KW-1185">Reference proteome</keyword>
<feature type="non-terminal residue" evidence="2">
    <location>
        <position position="1"/>
    </location>
</feature>
<accession>A0ABV0Q2R2</accession>
<comment type="caution">
    <text evidence="2">The sequence shown here is derived from an EMBL/GenBank/DDBJ whole genome shotgun (WGS) entry which is preliminary data.</text>
</comment>
<evidence type="ECO:0000313" key="2">
    <source>
        <dbReference type="EMBL" id="MEQ2190067.1"/>
    </source>
</evidence>
<protein>
    <submittedName>
        <fullName evidence="2">Uncharacterized protein</fullName>
    </submittedName>
</protein>
<feature type="transmembrane region" description="Helical" evidence="1">
    <location>
        <begin position="12"/>
        <end position="32"/>
    </location>
</feature>
<evidence type="ECO:0000256" key="1">
    <source>
        <dbReference type="SAM" id="Phobius"/>
    </source>
</evidence>
<feature type="transmembrane region" description="Helical" evidence="1">
    <location>
        <begin position="39"/>
        <end position="61"/>
    </location>
</feature>
<organism evidence="2 3">
    <name type="scientific">Goodea atripinnis</name>
    <dbReference type="NCBI Taxonomy" id="208336"/>
    <lineage>
        <taxon>Eukaryota</taxon>
        <taxon>Metazoa</taxon>
        <taxon>Chordata</taxon>
        <taxon>Craniata</taxon>
        <taxon>Vertebrata</taxon>
        <taxon>Euteleostomi</taxon>
        <taxon>Actinopterygii</taxon>
        <taxon>Neopterygii</taxon>
        <taxon>Teleostei</taxon>
        <taxon>Neoteleostei</taxon>
        <taxon>Acanthomorphata</taxon>
        <taxon>Ovalentaria</taxon>
        <taxon>Atherinomorphae</taxon>
        <taxon>Cyprinodontiformes</taxon>
        <taxon>Goodeidae</taxon>
        <taxon>Goodea</taxon>
    </lineage>
</organism>
<reference evidence="2 3" key="1">
    <citation type="submission" date="2021-06" db="EMBL/GenBank/DDBJ databases">
        <authorList>
            <person name="Palmer J.M."/>
        </authorList>
    </citation>
    <scope>NUCLEOTIDE SEQUENCE [LARGE SCALE GENOMIC DNA]</scope>
    <source>
        <strain evidence="2 3">GA_2019</strain>
        <tissue evidence="2">Muscle</tissue>
    </source>
</reference>
<keyword evidence="1" id="KW-0812">Transmembrane</keyword>
<evidence type="ECO:0000313" key="3">
    <source>
        <dbReference type="Proteomes" id="UP001476798"/>
    </source>
</evidence>